<dbReference type="Proteomes" id="UP000555407">
    <property type="component" value="Unassembled WGS sequence"/>
</dbReference>
<dbReference type="PANTHER" id="PTHR30061">
    <property type="entry name" value="MALTOSE-BINDING PERIPLASMIC PROTEIN"/>
    <property type="match status" value="1"/>
</dbReference>
<name>A0A7X6A1M6_9ACTN</name>
<evidence type="ECO:0000256" key="4">
    <source>
        <dbReference type="SAM" id="SignalP"/>
    </source>
</evidence>
<gene>
    <name evidence="5" type="ORF">BJY22_004129</name>
</gene>
<evidence type="ECO:0000313" key="6">
    <source>
        <dbReference type="Proteomes" id="UP000555407"/>
    </source>
</evidence>
<dbReference type="PANTHER" id="PTHR30061:SF50">
    <property type="entry name" value="MALTOSE_MALTODEXTRIN-BINDING PERIPLASMIC PROTEIN"/>
    <property type="match status" value="1"/>
</dbReference>
<dbReference type="GO" id="GO:0055052">
    <property type="term" value="C:ATP-binding cassette (ABC) transporter complex, substrate-binding subunit-containing"/>
    <property type="evidence" value="ECO:0007669"/>
    <property type="project" value="TreeGrafter"/>
</dbReference>
<dbReference type="SUPFAM" id="SSF53850">
    <property type="entry name" value="Periplasmic binding protein-like II"/>
    <property type="match status" value="1"/>
</dbReference>
<dbReference type="GO" id="GO:0015768">
    <property type="term" value="P:maltose transport"/>
    <property type="evidence" value="ECO:0007669"/>
    <property type="project" value="TreeGrafter"/>
</dbReference>
<protein>
    <submittedName>
        <fullName evidence="5">Multiple sugar transport system substrate-binding protein</fullName>
    </submittedName>
</protein>
<keyword evidence="6" id="KW-1185">Reference proteome</keyword>
<evidence type="ECO:0000256" key="1">
    <source>
        <dbReference type="ARBA" id="ARBA00008520"/>
    </source>
</evidence>
<keyword evidence="2" id="KW-0813">Transport</keyword>
<proteinExistence type="inferred from homology"/>
<reference evidence="5 6" key="1">
    <citation type="submission" date="2020-03" db="EMBL/GenBank/DDBJ databases">
        <title>Sequencing the genomes of 1000 actinobacteria strains.</title>
        <authorList>
            <person name="Klenk H.-P."/>
        </authorList>
    </citation>
    <scope>NUCLEOTIDE SEQUENCE [LARGE SCALE GENOMIC DNA]</scope>
    <source>
        <strain evidence="5 6">DSM 45490</strain>
    </source>
</reference>
<evidence type="ECO:0000313" key="5">
    <source>
        <dbReference type="EMBL" id="NIK58412.1"/>
    </source>
</evidence>
<feature type="chain" id="PRO_5038415046" evidence="4">
    <location>
        <begin position="18"/>
        <end position="412"/>
    </location>
</feature>
<comment type="similarity">
    <text evidence="1">Belongs to the bacterial solute-binding protein 1 family.</text>
</comment>
<dbReference type="CDD" id="cd13585">
    <property type="entry name" value="PBP2_TMBP_like"/>
    <property type="match status" value="1"/>
</dbReference>
<feature type="signal peptide" evidence="4">
    <location>
        <begin position="1"/>
        <end position="17"/>
    </location>
</feature>
<evidence type="ECO:0000256" key="3">
    <source>
        <dbReference type="ARBA" id="ARBA00022729"/>
    </source>
</evidence>
<dbReference type="RefSeq" id="WP_167209186.1">
    <property type="nucleotide sequence ID" value="NZ_JAASRO010000001.1"/>
</dbReference>
<comment type="caution">
    <text evidence="5">The sequence shown here is derived from an EMBL/GenBank/DDBJ whole genome shotgun (WGS) entry which is preliminary data.</text>
</comment>
<dbReference type="EMBL" id="JAASRO010000001">
    <property type="protein sequence ID" value="NIK58412.1"/>
    <property type="molecule type" value="Genomic_DNA"/>
</dbReference>
<organism evidence="5 6">
    <name type="scientific">Kribbella shirazensis</name>
    <dbReference type="NCBI Taxonomy" id="1105143"/>
    <lineage>
        <taxon>Bacteria</taxon>
        <taxon>Bacillati</taxon>
        <taxon>Actinomycetota</taxon>
        <taxon>Actinomycetes</taxon>
        <taxon>Propionibacteriales</taxon>
        <taxon>Kribbellaceae</taxon>
        <taxon>Kribbella</taxon>
    </lineage>
</organism>
<dbReference type="GO" id="GO:1901982">
    <property type="term" value="F:maltose binding"/>
    <property type="evidence" value="ECO:0007669"/>
    <property type="project" value="TreeGrafter"/>
</dbReference>
<keyword evidence="5" id="KW-0762">Sugar transport</keyword>
<dbReference type="Gene3D" id="3.40.190.10">
    <property type="entry name" value="Periplasmic binding protein-like II"/>
    <property type="match status" value="1"/>
</dbReference>
<dbReference type="AlphaFoldDB" id="A0A7X6A1M6"/>
<sequence length="412" mass="43961">MKRLLALTAALCLGVVAACGSGGSGGSDADSGSVTMWIYPVVPDQAKHQAFWDQRIADFKKANPNIDVKVEIFPWPQRDQKLQTAIAAGKGPDVVYLIPDQLPKYAKNIEPVDSYLSDQDKADYLDNAKAAVTYEGKMLGAPILTSTRPLVCDRKAFQAIGETSYPKTWDDLLALAPRFKAKGIDATNYFASPDATLNESFYPLLWQAGGDVFSADGKSVAFDGEAGVKALEFLKKLVDGGYVEKDLLSSIPNIEQTHIAQHKVACTWQQAPADVEAFWGKENVVVLPPLTETKSVGYGTVGSLSILSGAKSKAAAGKWVAFAGQPNVAKEYDLAANLFSPRKSTGQLYPNDPVQSAMEKTVTLTTVGSLNAKSRDVMAVLAPEIQAALLGKKSSQDALSSAAEQAKGLLGQ</sequence>
<dbReference type="GO" id="GO:0042956">
    <property type="term" value="P:maltodextrin transmembrane transport"/>
    <property type="evidence" value="ECO:0007669"/>
    <property type="project" value="TreeGrafter"/>
</dbReference>
<dbReference type="InterPro" id="IPR006059">
    <property type="entry name" value="SBP"/>
</dbReference>
<dbReference type="Pfam" id="PF01547">
    <property type="entry name" value="SBP_bac_1"/>
    <property type="match status" value="1"/>
</dbReference>
<evidence type="ECO:0000256" key="2">
    <source>
        <dbReference type="ARBA" id="ARBA00022448"/>
    </source>
</evidence>
<keyword evidence="3 4" id="KW-0732">Signal</keyword>
<dbReference type="PROSITE" id="PS51257">
    <property type="entry name" value="PROKAR_LIPOPROTEIN"/>
    <property type="match status" value="1"/>
</dbReference>
<accession>A0A7X6A1M6</accession>